<keyword evidence="1 6" id="KW-0963">Cytoplasm</keyword>
<dbReference type="SMART" id="SM00278">
    <property type="entry name" value="HhH1"/>
    <property type="match status" value="2"/>
</dbReference>
<dbReference type="GO" id="GO:0005737">
    <property type="term" value="C:cytoplasm"/>
    <property type="evidence" value="ECO:0007669"/>
    <property type="project" value="UniProtKB-SubCell"/>
</dbReference>
<dbReference type="GO" id="GO:0009378">
    <property type="term" value="F:four-way junction helicase activity"/>
    <property type="evidence" value="ECO:0007669"/>
    <property type="project" value="InterPro"/>
</dbReference>
<evidence type="ECO:0000259" key="7">
    <source>
        <dbReference type="SMART" id="SM00278"/>
    </source>
</evidence>
<dbReference type="InterPro" id="IPR013849">
    <property type="entry name" value="DNA_helicase_Holl-junc_RuvA_I"/>
</dbReference>
<dbReference type="NCBIfam" id="TIGR00084">
    <property type="entry name" value="ruvA"/>
    <property type="match status" value="1"/>
</dbReference>
<dbReference type="GO" id="GO:0048476">
    <property type="term" value="C:Holliday junction resolvase complex"/>
    <property type="evidence" value="ECO:0007669"/>
    <property type="project" value="UniProtKB-UniRule"/>
</dbReference>
<dbReference type="GO" id="GO:0000400">
    <property type="term" value="F:four-way junction DNA binding"/>
    <property type="evidence" value="ECO:0007669"/>
    <property type="project" value="UniProtKB-UniRule"/>
</dbReference>
<dbReference type="InterPro" id="IPR000085">
    <property type="entry name" value="RuvA"/>
</dbReference>
<proteinExistence type="inferred from homology"/>
<evidence type="ECO:0000256" key="1">
    <source>
        <dbReference type="ARBA" id="ARBA00022490"/>
    </source>
</evidence>
<dbReference type="GO" id="GO:0009379">
    <property type="term" value="C:Holliday junction helicase complex"/>
    <property type="evidence" value="ECO:0007669"/>
    <property type="project" value="InterPro"/>
</dbReference>
<comment type="caution">
    <text evidence="6">Lacks conserved residue(s) required for the propagation of feature annotation.</text>
</comment>
<keyword evidence="5 6" id="KW-0234">DNA repair</keyword>
<gene>
    <name evidence="6" type="primary">ruvA</name>
    <name evidence="8" type="ORF">M972_112153</name>
</gene>
<protein>
    <recommendedName>
        <fullName evidence="6">Holliday junction branch migration complex subunit RuvA</fullName>
    </recommendedName>
</protein>
<evidence type="ECO:0000256" key="5">
    <source>
        <dbReference type="ARBA" id="ARBA00023204"/>
    </source>
</evidence>
<dbReference type="HAMAP" id="MF_00031">
    <property type="entry name" value="DNA_HJ_migration_RuvA"/>
    <property type="match status" value="1"/>
</dbReference>
<dbReference type="Gene3D" id="1.10.8.10">
    <property type="entry name" value="DNA helicase RuvA subunit, C-terminal domain"/>
    <property type="match status" value="1"/>
</dbReference>
<dbReference type="SUPFAM" id="SSF50249">
    <property type="entry name" value="Nucleic acid-binding proteins"/>
    <property type="match status" value="1"/>
</dbReference>
<accession>A0AB36TJM2</accession>
<dbReference type="Gene3D" id="1.10.150.20">
    <property type="entry name" value="5' to 3' exonuclease, C-terminal subdomain"/>
    <property type="match status" value="1"/>
</dbReference>
<feature type="region of interest" description="Domain I" evidence="6">
    <location>
        <begin position="1"/>
        <end position="64"/>
    </location>
</feature>
<keyword evidence="8" id="KW-0067">ATP-binding</keyword>
<dbReference type="CDD" id="cd14332">
    <property type="entry name" value="UBA_RuvA_C"/>
    <property type="match status" value="1"/>
</dbReference>
<comment type="function">
    <text evidence="6">The RuvA-RuvB-RuvC complex processes Holliday junction (HJ) DNA during genetic recombination and DNA repair, while the RuvA-RuvB complex plays an important role in the rescue of blocked DNA replication forks via replication fork reversal (RFR). RuvA specifically binds to HJ cruciform DNA, conferring on it an open structure. The RuvB hexamer acts as an ATP-dependent pump, pulling dsDNA into and through the RuvAB complex. HJ branch migration allows RuvC to scan DNA until it finds its consensus sequence, where it cleaves and resolves the cruciform DNA.</text>
</comment>
<dbReference type="GeneID" id="35805095"/>
<dbReference type="InterPro" id="IPR011114">
    <property type="entry name" value="RuvA_C"/>
</dbReference>
<dbReference type="AlphaFoldDB" id="A0AB36TJM2"/>
<dbReference type="InterPro" id="IPR036267">
    <property type="entry name" value="RuvA_C_sf"/>
</dbReference>
<dbReference type="Proteomes" id="UP000223596">
    <property type="component" value="Unassembled WGS sequence"/>
</dbReference>
<comment type="caution">
    <text evidence="8">The sequence shown here is derived from an EMBL/GenBank/DDBJ whole genome shotgun (WGS) entry which is preliminary data.</text>
</comment>
<keyword evidence="8" id="KW-0378">Hydrolase</keyword>
<dbReference type="InterPro" id="IPR012340">
    <property type="entry name" value="NA-bd_OB-fold"/>
</dbReference>
<dbReference type="Pfam" id="PF14520">
    <property type="entry name" value="HHH_5"/>
    <property type="match status" value="1"/>
</dbReference>
<evidence type="ECO:0000256" key="2">
    <source>
        <dbReference type="ARBA" id="ARBA00022763"/>
    </source>
</evidence>
<comment type="subcellular location">
    <subcellularLocation>
        <location evidence="6">Cytoplasm</location>
    </subcellularLocation>
</comment>
<sequence length="202" mass="22158">MFAYIRGRLEYKNNDFLIVESNGVGYRIFTSLSTISGIGEIGQEVKVYTYLYVREDVISLYGFLTQEELNVFELLISVSGVGPKAAVSVLSAISPSRFSLAVITDDVKTLTKAQGIGKKIAQRIILELKDKIKKEQLTEYAQSEEGGKVLDTDSSKMAEAVSALMVLGYSPAEANKAVSAVYREDMDIETIIKNALKGLARP</sequence>
<dbReference type="GO" id="GO:0006281">
    <property type="term" value="P:DNA repair"/>
    <property type="evidence" value="ECO:0007669"/>
    <property type="project" value="UniProtKB-UniRule"/>
</dbReference>
<keyword evidence="4 6" id="KW-0233">DNA recombination</keyword>
<dbReference type="InterPro" id="IPR010994">
    <property type="entry name" value="RuvA_2-like"/>
</dbReference>
<comment type="similarity">
    <text evidence="6">Belongs to the RuvA family.</text>
</comment>
<comment type="subunit">
    <text evidence="6">Homotetramer. Forms an RuvA(8)-RuvB(12)-Holliday junction (HJ) complex. HJ DNA is sandwiched between 2 RuvA tetramers; dsDNA enters through RuvA and exits via RuvB. An RuvB hexamer assembles on each DNA strand where it exits the tetramer. Each RuvB hexamer is contacted by two RuvA subunits (via domain III) on 2 adjacent RuvB subunits; this complex drives branch migration. In the full resolvosome a probable DNA-RuvA(4)-RuvB(12)-RuvC(2) complex forms which resolves the HJ.</text>
</comment>
<dbReference type="RefSeq" id="WP_003512254.1">
    <property type="nucleotide sequence ID" value="NZ_CP013828.1"/>
</dbReference>
<name>A0AB36TJM2_ACETH</name>
<evidence type="ECO:0000313" key="9">
    <source>
        <dbReference type="Proteomes" id="UP000223596"/>
    </source>
</evidence>
<dbReference type="Gene3D" id="2.40.50.140">
    <property type="entry name" value="Nucleic acid-binding proteins"/>
    <property type="match status" value="1"/>
</dbReference>
<feature type="region of interest" description="Domain III" evidence="6">
    <location>
        <begin position="152"/>
        <end position="202"/>
    </location>
</feature>
<dbReference type="Pfam" id="PF01330">
    <property type="entry name" value="RuvA_N"/>
    <property type="match status" value="1"/>
</dbReference>
<keyword evidence="8" id="KW-0547">Nucleotide-binding</keyword>
<dbReference type="EMBL" id="PDBW01000001">
    <property type="protein sequence ID" value="PFH03345.1"/>
    <property type="molecule type" value="Genomic_DNA"/>
</dbReference>
<keyword evidence="3 6" id="KW-0238">DNA-binding</keyword>
<keyword evidence="8" id="KW-0347">Helicase</keyword>
<comment type="domain">
    <text evidence="6">Has three domains with a flexible linker between the domains II and III and assumes an 'L' shape. Domain III is highly mobile and contacts RuvB.</text>
</comment>
<dbReference type="SMR" id="A0AB36TJM2"/>
<feature type="domain" description="Helix-hairpin-helix DNA-binding motif class 1" evidence="7">
    <location>
        <begin position="73"/>
        <end position="92"/>
    </location>
</feature>
<dbReference type="Pfam" id="PF07499">
    <property type="entry name" value="RuvA_C"/>
    <property type="match status" value="1"/>
</dbReference>
<dbReference type="InterPro" id="IPR003583">
    <property type="entry name" value="Hlx-hairpin-Hlx_DNA-bd_motif"/>
</dbReference>
<feature type="domain" description="Helix-hairpin-helix DNA-binding motif class 1" evidence="7">
    <location>
        <begin position="108"/>
        <end position="127"/>
    </location>
</feature>
<dbReference type="GO" id="GO:0005524">
    <property type="term" value="F:ATP binding"/>
    <property type="evidence" value="ECO:0007669"/>
    <property type="project" value="InterPro"/>
</dbReference>
<dbReference type="GO" id="GO:0006310">
    <property type="term" value="P:DNA recombination"/>
    <property type="evidence" value="ECO:0007669"/>
    <property type="project" value="UniProtKB-UniRule"/>
</dbReference>
<dbReference type="SUPFAM" id="SSF46929">
    <property type="entry name" value="DNA helicase RuvA subunit, C-terminal domain"/>
    <property type="match status" value="1"/>
</dbReference>
<evidence type="ECO:0000256" key="4">
    <source>
        <dbReference type="ARBA" id="ARBA00023172"/>
    </source>
</evidence>
<evidence type="ECO:0000313" key="8">
    <source>
        <dbReference type="EMBL" id="PFH03345.1"/>
    </source>
</evidence>
<reference evidence="8 9" key="1">
    <citation type="submission" date="2017-09" db="EMBL/GenBank/DDBJ databases">
        <title>Evaluation of Pacific Biosciences Sequencing Technology to Finishing C. thermocellum Genome Sequences.</title>
        <authorList>
            <person name="Brown S."/>
        </authorList>
    </citation>
    <scope>NUCLEOTIDE SEQUENCE [LARGE SCALE GENOMIC DNA]</scope>
    <source>
        <strain evidence="8 9">AD2</strain>
    </source>
</reference>
<organism evidence="8 9">
    <name type="scientific">Acetivibrio thermocellus AD2</name>
    <dbReference type="NCBI Taxonomy" id="1138384"/>
    <lineage>
        <taxon>Bacteria</taxon>
        <taxon>Bacillati</taxon>
        <taxon>Bacillota</taxon>
        <taxon>Clostridia</taxon>
        <taxon>Eubacteriales</taxon>
        <taxon>Oscillospiraceae</taxon>
        <taxon>Acetivibrio</taxon>
    </lineage>
</organism>
<keyword evidence="2 6" id="KW-0227">DNA damage</keyword>
<evidence type="ECO:0000256" key="3">
    <source>
        <dbReference type="ARBA" id="ARBA00023125"/>
    </source>
</evidence>
<dbReference type="SUPFAM" id="SSF47781">
    <property type="entry name" value="RuvA domain 2-like"/>
    <property type="match status" value="1"/>
</dbReference>
<evidence type="ECO:0000256" key="6">
    <source>
        <dbReference type="HAMAP-Rule" id="MF_00031"/>
    </source>
</evidence>